<name>A0A6J4ISW2_9ACTN</name>
<feature type="non-terminal residue" evidence="2">
    <location>
        <position position="1"/>
    </location>
</feature>
<gene>
    <name evidence="2" type="ORF">AVDCRST_MAG50-2751</name>
</gene>
<dbReference type="EMBL" id="CADCTF010000126">
    <property type="protein sequence ID" value="CAA9258607.1"/>
    <property type="molecule type" value="Genomic_DNA"/>
</dbReference>
<sequence length="66" mass="6916">VPRHRCGHQPPRRARDLRPQPQAHLARSRHRGVPAGAAGTRAGATRAAGAGASWRAGRPPVRAGGM</sequence>
<feature type="region of interest" description="Disordered" evidence="1">
    <location>
        <begin position="1"/>
        <end position="66"/>
    </location>
</feature>
<feature type="compositionally biased region" description="Basic residues" evidence="1">
    <location>
        <begin position="1"/>
        <end position="12"/>
    </location>
</feature>
<feature type="non-terminal residue" evidence="2">
    <location>
        <position position="66"/>
    </location>
</feature>
<organism evidence="2">
    <name type="scientific">uncultured Acidimicrobiales bacterium</name>
    <dbReference type="NCBI Taxonomy" id="310071"/>
    <lineage>
        <taxon>Bacteria</taxon>
        <taxon>Bacillati</taxon>
        <taxon>Actinomycetota</taxon>
        <taxon>Acidimicrobiia</taxon>
        <taxon>Acidimicrobiales</taxon>
        <taxon>environmental samples</taxon>
    </lineage>
</organism>
<dbReference type="AlphaFoldDB" id="A0A6J4ISW2"/>
<feature type="compositionally biased region" description="Low complexity" evidence="1">
    <location>
        <begin position="35"/>
        <end position="58"/>
    </location>
</feature>
<evidence type="ECO:0000256" key="1">
    <source>
        <dbReference type="SAM" id="MobiDB-lite"/>
    </source>
</evidence>
<proteinExistence type="predicted"/>
<accession>A0A6J4ISW2</accession>
<evidence type="ECO:0000313" key="2">
    <source>
        <dbReference type="EMBL" id="CAA9258607.1"/>
    </source>
</evidence>
<reference evidence="2" key="1">
    <citation type="submission" date="2020-02" db="EMBL/GenBank/DDBJ databases">
        <authorList>
            <person name="Meier V. D."/>
        </authorList>
    </citation>
    <scope>NUCLEOTIDE SEQUENCE</scope>
    <source>
        <strain evidence="2">AVDCRST_MAG50</strain>
    </source>
</reference>
<protein>
    <submittedName>
        <fullName evidence="2">Uncharacterized protein</fullName>
    </submittedName>
</protein>